<keyword evidence="2" id="KW-0547">Nucleotide-binding</keyword>
<dbReference type="InterPro" id="IPR027417">
    <property type="entry name" value="P-loop_NTPase"/>
</dbReference>
<evidence type="ECO:0000256" key="2">
    <source>
        <dbReference type="ARBA" id="ARBA00022741"/>
    </source>
</evidence>
<reference evidence="6" key="1">
    <citation type="journal article" date="2019" name="Int. J. Syst. Evol. Microbiol.">
        <title>The Global Catalogue of Microorganisms (GCM) 10K type strain sequencing project: providing services to taxonomists for standard genome sequencing and annotation.</title>
        <authorList>
            <consortium name="The Broad Institute Genomics Platform"/>
            <consortium name="The Broad Institute Genome Sequencing Center for Infectious Disease"/>
            <person name="Wu L."/>
            <person name="Ma J."/>
        </authorList>
    </citation>
    <scope>NUCLEOTIDE SEQUENCE [LARGE SCALE GENOMIC DNA]</scope>
    <source>
        <strain evidence="6">CCUG 62982</strain>
    </source>
</reference>
<proteinExistence type="inferred from homology"/>
<evidence type="ECO:0000313" key="5">
    <source>
        <dbReference type="EMBL" id="MFD0946005.1"/>
    </source>
</evidence>
<protein>
    <submittedName>
        <fullName evidence="5">GspE/PulE family protein</fullName>
    </submittedName>
</protein>
<sequence length="386" mass="40004">MELETQALVLEPEARPAGARPGGGAVSGLVGTILAEAVAREATHVHLELGAEAARVRMRVAGRLTEPMPVAGGAEAADALRRLDLGGLRVAGREVSVATLATPEADRIVLHLGALAQGNGALEALGMRAPLIQSLEPLFERPEGLVLVAGPPKSGKRTTLRALLHRLDNGARNLLAVEDFDGPPMPGVGRVIADPARGCRVAEGLHALLRQDPDAVLVSRVADRETAAAALQAAQSGRLVLAGVPAPNAVGAIRLMRELRIEPFLLASTLRAVIAQRLVKRLCRECRQPVQAQGSVSSLLGFDPGVVVYAPAGCDACGGTGYDGMTGVFEGIVADSALRRLINDGGDEAIIARHAFLNAPNLGSAARALAREGVTTPEEAVRVSRG</sequence>
<dbReference type="Gene3D" id="3.40.50.300">
    <property type="entry name" value="P-loop containing nucleotide triphosphate hydrolases"/>
    <property type="match status" value="1"/>
</dbReference>
<name>A0ABW3H6K5_9SPHN</name>
<evidence type="ECO:0000256" key="1">
    <source>
        <dbReference type="ARBA" id="ARBA00006611"/>
    </source>
</evidence>
<evidence type="ECO:0000259" key="4">
    <source>
        <dbReference type="Pfam" id="PF00437"/>
    </source>
</evidence>
<dbReference type="PANTHER" id="PTHR30258:SF27">
    <property type="entry name" value="BACTERIOPHAGE ADSORPTION PROTEIN B-RELATED"/>
    <property type="match status" value="1"/>
</dbReference>
<evidence type="ECO:0000256" key="3">
    <source>
        <dbReference type="ARBA" id="ARBA00022840"/>
    </source>
</evidence>
<dbReference type="Pfam" id="PF00437">
    <property type="entry name" value="T2SSE"/>
    <property type="match status" value="1"/>
</dbReference>
<dbReference type="EMBL" id="JBHTJG010000002">
    <property type="protein sequence ID" value="MFD0946005.1"/>
    <property type="molecule type" value="Genomic_DNA"/>
</dbReference>
<dbReference type="Proteomes" id="UP001596977">
    <property type="component" value="Unassembled WGS sequence"/>
</dbReference>
<feature type="domain" description="Bacterial type II secretion system protein E" evidence="4">
    <location>
        <begin position="26"/>
        <end position="382"/>
    </location>
</feature>
<organism evidence="5 6">
    <name type="scientific">Sphingomonas canadensis</name>
    <dbReference type="NCBI Taxonomy" id="1219257"/>
    <lineage>
        <taxon>Bacteria</taxon>
        <taxon>Pseudomonadati</taxon>
        <taxon>Pseudomonadota</taxon>
        <taxon>Alphaproteobacteria</taxon>
        <taxon>Sphingomonadales</taxon>
        <taxon>Sphingomonadaceae</taxon>
        <taxon>Sphingomonas</taxon>
    </lineage>
</organism>
<dbReference type="SUPFAM" id="SSF52540">
    <property type="entry name" value="P-loop containing nucleoside triphosphate hydrolases"/>
    <property type="match status" value="1"/>
</dbReference>
<gene>
    <name evidence="5" type="ORF">ACFQ1E_06620</name>
</gene>
<dbReference type="Gene3D" id="3.30.450.90">
    <property type="match status" value="1"/>
</dbReference>
<comment type="similarity">
    <text evidence="1">Belongs to the GSP E family.</text>
</comment>
<dbReference type="RefSeq" id="WP_264943200.1">
    <property type="nucleotide sequence ID" value="NZ_JAPDRA010000002.1"/>
</dbReference>
<accession>A0ABW3H6K5</accession>
<dbReference type="InterPro" id="IPR001482">
    <property type="entry name" value="T2SS/T4SS_dom"/>
</dbReference>
<evidence type="ECO:0000313" key="6">
    <source>
        <dbReference type="Proteomes" id="UP001596977"/>
    </source>
</evidence>
<comment type="caution">
    <text evidence="5">The sequence shown here is derived from an EMBL/GenBank/DDBJ whole genome shotgun (WGS) entry which is preliminary data.</text>
</comment>
<dbReference type="PANTHER" id="PTHR30258">
    <property type="entry name" value="TYPE II SECRETION SYSTEM PROTEIN GSPE-RELATED"/>
    <property type="match status" value="1"/>
</dbReference>
<keyword evidence="3" id="KW-0067">ATP-binding</keyword>
<keyword evidence="6" id="KW-1185">Reference proteome</keyword>